<name>A0ABZ1ICT5_9PSEU</name>
<keyword evidence="4" id="KW-1185">Reference proteome</keyword>
<evidence type="ECO:0000313" key="3">
    <source>
        <dbReference type="EMBL" id="WSE32062.1"/>
    </source>
</evidence>
<organism evidence="3 4">
    <name type="scientific">Amycolatopsis rhabdoformis</name>
    <dbReference type="NCBI Taxonomy" id="1448059"/>
    <lineage>
        <taxon>Bacteria</taxon>
        <taxon>Bacillati</taxon>
        <taxon>Actinomycetota</taxon>
        <taxon>Actinomycetes</taxon>
        <taxon>Pseudonocardiales</taxon>
        <taxon>Pseudonocardiaceae</taxon>
        <taxon>Amycolatopsis</taxon>
    </lineage>
</organism>
<dbReference type="Pfam" id="PF12697">
    <property type="entry name" value="Abhydrolase_6"/>
    <property type="match status" value="1"/>
</dbReference>
<sequence length="275" mass="28545">MKHTDAHHPGQSDPAPARLTRRSFAGLAALGATGLALASPGSASAAAAPAPRRSVVLVHGAYADGSCWADVIGRLQAAGVEVASVQNPLTSLADDVAATRRELDLQPGRTVLVGHSYGGSVISEAGVHPAVDSLVYLSARAPLAGEDYPALTAKFPTAPASSGLVFRNGFGQLTENAFMNDFANGVPTAKAKVLYAAQGRVAQDLFSTKTTAAAWESKPSSYVITTADRTTAPELQRFVAARMKARTTVIASGHLSFLTHPDTVTRVILDAVHRP</sequence>
<gene>
    <name evidence="3" type="ORF">VSH64_08070</name>
</gene>
<protein>
    <submittedName>
        <fullName evidence="3">Alpha/beta hydrolase</fullName>
    </submittedName>
</protein>
<dbReference type="EMBL" id="CP142149">
    <property type="protein sequence ID" value="WSE32062.1"/>
    <property type="molecule type" value="Genomic_DNA"/>
</dbReference>
<feature type="domain" description="AB hydrolase-1" evidence="2">
    <location>
        <begin position="55"/>
        <end position="265"/>
    </location>
</feature>
<keyword evidence="1" id="KW-0732">Signal</keyword>
<evidence type="ECO:0000259" key="2">
    <source>
        <dbReference type="Pfam" id="PF12697"/>
    </source>
</evidence>
<dbReference type="SUPFAM" id="SSF53474">
    <property type="entry name" value="alpha/beta-Hydrolases"/>
    <property type="match status" value="1"/>
</dbReference>
<reference evidence="3 4" key="1">
    <citation type="journal article" date="2015" name="Int. J. Syst. Evol. Microbiol.">
        <title>Amycolatopsis rhabdoformis sp. nov., an actinomycete isolated from a tropical forest soil.</title>
        <authorList>
            <person name="Souza W.R."/>
            <person name="Silva R.E."/>
            <person name="Goodfellow M."/>
            <person name="Busarakam K."/>
            <person name="Figueiro F.S."/>
            <person name="Ferreira D."/>
            <person name="Rodrigues-Filho E."/>
            <person name="Moraes L.A.B."/>
            <person name="Zucchi T.D."/>
        </authorList>
    </citation>
    <scope>NUCLEOTIDE SEQUENCE [LARGE SCALE GENOMIC DNA]</scope>
    <source>
        <strain evidence="3 4">NCIMB 14900</strain>
    </source>
</reference>
<dbReference type="PANTHER" id="PTHR37017:SF11">
    <property type="entry name" value="ESTERASE_LIPASE_THIOESTERASE DOMAIN-CONTAINING PROTEIN"/>
    <property type="match status" value="1"/>
</dbReference>
<feature type="chain" id="PRO_5045506294" evidence="1">
    <location>
        <begin position="39"/>
        <end position="275"/>
    </location>
</feature>
<dbReference type="Proteomes" id="UP001330812">
    <property type="component" value="Chromosome"/>
</dbReference>
<feature type="signal peptide" evidence="1">
    <location>
        <begin position="1"/>
        <end position="38"/>
    </location>
</feature>
<dbReference type="InterPro" id="IPR052897">
    <property type="entry name" value="Sec-Metab_Biosynth_Hydrolase"/>
</dbReference>
<dbReference type="PANTHER" id="PTHR37017">
    <property type="entry name" value="AB HYDROLASE-1 DOMAIN-CONTAINING PROTEIN-RELATED"/>
    <property type="match status" value="1"/>
</dbReference>
<keyword evidence="3" id="KW-0378">Hydrolase</keyword>
<dbReference type="InterPro" id="IPR000073">
    <property type="entry name" value="AB_hydrolase_1"/>
</dbReference>
<dbReference type="RefSeq" id="WP_326834870.1">
    <property type="nucleotide sequence ID" value="NZ_CP142149.1"/>
</dbReference>
<accession>A0ABZ1ICT5</accession>
<dbReference type="InterPro" id="IPR029058">
    <property type="entry name" value="AB_hydrolase_fold"/>
</dbReference>
<dbReference type="PROSITE" id="PS51318">
    <property type="entry name" value="TAT"/>
    <property type="match status" value="1"/>
</dbReference>
<proteinExistence type="predicted"/>
<dbReference type="GO" id="GO:0016787">
    <property type="term" value="F:hydrolase activity"/>
    <property type="evidence" value="ECO:0007669"/>
    <property type="project" value="UniProtKB-KW"/>
</dbReference>
<dbReference type="InterPro" id="IPR006311">
    <property type="entry name" value="TAT_signal"/>
</dbReference>
<evidence type="ECO:0000256" key="1">
    <source>
        <dbReference type="SAM" id="SignalP"/>
    </source>
</evidence>
<dbReference type="Gene3D" id="3.40.50.1820">
    <property type="entry name" value="alpha/beta hydrolase"/>
    <property type="match status" value="1"/>
</dbReference>
<evidence type="ECO:0000313" key="4">
    <source>
        <dbReference type="Proteomes" id="UP001330812"/>
    </source>
</evidence>